<dbReference type="PANTHER" id="PTHR30537">
    <property type="entry name" value="HTH-TYPE TRANSCRIPTIONAL REGULATOR"/>
    <property type="match status" value="1"/>
</dbReference>
<comment type="similarity">
    <text evidence="1">Belongs to the LysR transcriptional regulatory family.</text>
</comment>
<dbReference type="InterPro" id="IPR058163">
    <property type="entry name" value="LysR-type_TF_proteobact-type"/>
</dbReference>
<dbReference type="CDD" id="cd05466">
    <property type="entry name" value="PBP2_LTTR_substrate"/>
    <property type="match status" value="1"/>
</dbReference>
<dbReference type="SUPFAM" id="SSF46785">
    <property type="entry name" value="Winged helix' DNA-binding domain"/>
    <property type="match status" value="1"/>
</dbReference>
<comment type="caution">
    <text evidence="6">The sequence shown here is derived from an EMBL/GenBank/DDBJ whole genome shotgun (WGS) entry which is preliminary data.</text>
</comment>
<evidence type="ECO:0000256" key="3">
    <source>
        <dbReference type="ARBA" id="ARBA00023125"/>
    </source>
</evidence>
<dbReference type="InterPro" id="IPR005119">
    <property type="entry name" value="LysR_subst-bd"/>
</dbReference>
<organism evidence="6 7">
    <name type="scientific">Sinisalibacter aestuarii</name>
    <dbReference type="NCBI Taxonomy" id="2949426"/>
    <lineage>
        <taxon>Bacteria</taxon>
        <taxon>Pseudomonadati</taxon>
        <taxon>Pseudomonadota</taxon>
        <taxon>Alphaproteobacteria</taxon>
        <taxon>Rhodobacterales</taxon>
        <taxon>Roseobacteraceae</taxon>
        <taxon>Sinisalibacter</taxon>
    </lineage>
</organism>
<evidence type="ECO:0000256" key="1">
    <source>
        <dbReference type="ARBA" id="ARBA00009437"/>
    </source>
</evidence>
<dbReference type="InterPro" id="IPR036390">
    <property type="entry name" value="WH_DNA-bd_sf"/>
</dbReference>
<feature type="domain" description="HTH lysR-type" evidence="5">
    <location>
        <begin position="1"/>
        <end position="58"/>
    </location>
</feature>
<dbReference type="Gene3D" id="3.40.190.290">
    <property type="match status" value="1"/>
</dbReference>
<dbReference type="Proteomes" id="UP001144205">
    <property type="component" value="Unassembled WGS sequence"/>
</dbReference>
<protein>
    <submittedName>
        <fullName evidence="6">LysR family transcriptional regulator</fullName>
    </submittedName>
</protein>
<keyword evidence="4" id="KW-0804">Transcription</keyword>
<name>A0ABQ5LS99_9RHOB</name>
<keyword evidence="2" id="KW-0805">Transcription regulation</keyword>
<dbReference type="InterPro" id="IPR036388">
    <property type="entry name" value="WH-like_DNA-bd_sf"/>
</dbReference>
<dbReference type="Gene3D" id="1.10.10.10">
    <property type="entry name" value="Winged helix-like DNA-binding domain superfamily/Winged helix DNA-binding domain"/>
    <property type="match status" value="1"/>
</dbReference>
<dbReference type="SUPFAM" id="SSF53850">
    <property type="entry name" value="Periplasmic binding protein-like II"/>
    <property type="match status" value="1"/>
</dbReference>
<dbReference type="EMBL" id="BROH01000004">
    <property type="protein sequence ID" value="GKY87867.1"/>
    <property type="molecule type" value="Genomic_DNA"/>
</dbReference>
<keyword evidence="7" id="KW-1185">Reference proteome</keyword>
<evidence type="ECO:0000313" key="7">
    <source>
        <dbReference type="Proteomes" id="UP001144205"/>
    </source>
</evidence>
<gene>
    <name evidence="6" type="ORF">STA1M1_17360</name>
</gene>
<sequence length="283" mass="30173">MNWDDIRFILAVAQEGSLSGAARALGVNHATVLRRISGFEAALGVTIFDRTARGYRVAPRRGRVIAAMEAMQAGALGVERALMAARAPLSGVVRVTSTDTICQAVLPPIVARLMAEAEGLTIELNSQNLHADLARLDADIAVRPAQRLPDNLTATQAGQMAFAVYAAPGGQPGWLGFAGSLERSLPASWLAQAMPDAEIAGRADSFVVLREMAAAGQGRAVLPCVLGDVDARLLRLDGIMPPMRVDLWVATHHDLADVPRIEAVRRMLAEALRREAPRLLGEP</sequence>
<evidence type="ECO:0000256" key="2">
    <source>
        <dbReference type="ARBA" id="ARBA00023015"/>
    </source>
</evidence>
<accession>A0ABQ5LS99</accession>
<dbReference type="PANTHER" id="PTHR30537:SF3">
    <property type="entry name" value="TRANSCRIPTIONAL REGULATORY PROTEIN"/>
    <property type="match status" value="1"/>
</dbReference>
<dbReference type="Pfam" id="PF03466">
    <property type="entry name" value="LysR_substrate"/>
    <property type="match status" value="1"/>
</dbReference>
<reference evidence="6" key="1">
    <citation type="journal article" date="2023" name="Int. J. Syst. Evol. Microbiol.">
        <title>Sinisalibacter aestuarii sp. nov., isolated from estuarine sediment of the Arakawa River.</title>
        <authorList>
            <person name="Arafat S.T."/>
            <person name="Hirano S."/>
            <person name="Sato A."/>
            <person name="Takeuchi K."/>
            <person name="Yasuda T."/>
            <person name="Terahara T."/>
            <person name="Hamada M."/>
            <person name="Kobayashi T."/>
        </authorList>
    </citation>
    <scope>NUCLEOTIDE SEQUENCE</scope>
    <source>
        <strain evidence="6">B-399</strain>
    </source>
</reference>
<dbReference type="InterPro" id="IPR000847">
    <property type="entry name" value="LysR_HTH_N"/>
</dbReference>
<evidence type="ECO:0000256" key="4">
    <source>
        <dbReference type="ARBA" id="ARBA00023163"/>
    </source>
</evidence>
<dbReference type="PROSITE" id="PS50931">
    <property type="entry name" value="HTH_LYSR"/>
    <property type="match status" value="1"/>
</dbReference>
<keyword evidence="3" id="KW-0238">DNA-binding</keyword>
<proteinExistence type="inferred from homology"/>
<dbReference type="Pfam" id="PF00126">
    <property type="entry name" value="HTH_1"/>
    <property type="match status" value="1"/>
</dbReference>
<evidence type="ECO:0000259" key="5">
    <source>
        <dbReference type="PROSITE" id="PS50931"/>
    </source>
</evidence>
<evidence type="ECO:0000313" key="6">
    <source>
        <dbReference type="EMBL" id="GKY87867.1"/>
    </source>
</evidence>